<dbReference type="EMBL" id="FR824053">
    <property type="protein sequence ID" value="CCA15089.1"/>
    <property type="molecule type" value="Genomic_DNA"/>
</dbReference>
<evidence type="ECO:0000256" key="1">
    <source>
        <dbReference type="SAM" id="MobiDB-lite"/>
    </source>
</evidence>
<feature type="region of interest" description="Disordered" evidence="1">
    <location>
        <begin position="1"/>
        <end position="30"/>
    </location>
</feature>
<evidence type="ECO:0000313" key="2">
    <source>
        <dbReference type="EMBL" id="CCA15089.1"/>
    </source>
</evidence>
<dbReference type="Pfam" id="PF07818">
    <property type="entry name" value="HCNGP"/>
    <property type="match status" value="1"/>
</dbReference>
<proteinExistence type="predicted"/>
<dbReference type="PANTHER" id="PTHR13464">
    <property type="entry name" value="TRANSCRIPTIONAL REGULATOR PROTEIN HCNGP"/>
    <property type="match status" value="1"/>
</dbReference>
<feature type="region of interest" description="Disordered" evidence="1">
    <location>
        <begin position="55"/>
        <end position="87"/>
    </location>
</feature>
<dbReference type="AlphaFoldDB" id="F0W210"/>
<dbReference type="GO" id="GO:0006355">
    <property type="term" value="P:regulation of DNA-templated transcription"/>
    <property type="evidence" value="ECO:0007669"/>
    <property type="project" value="InterPro"/>
</dbReference>
<dbReference type="InterPro" id="IPR012479">
    <property type="entry name" value="SAP30BP"/>
</dbReference>
<sequence>MISILASNYNSSSDSEGAEERAAVPKPDFPATEIIEHISETEKPTKSDIVKEDVNMNGQEQREKVECSSQRERLLPPEPQHACDPNTQDKISRFLSIQKERKQTFEEALHSKKDFANPYILEKVLEYFGIDQHQSNFPLEIFDPKSLPVHEYSDQLRFRQKQLRDRRLAREQQEQHLQQTVPAPASKYARTNARAGRKR</sequence>
<dbReference type="GO" id="GO:0005634">
    <property type="term" value="C:nucleus"/>
    <property type="evidence" value="ECO:0007669"/>
    <property type="project" value="TreeGrafter"/>
</dbReference>
<feature type="region of interest" description="Disordered" evidence="1">
    <location>
        <begin position="163"/>
        <end position="199"/>
    </location>
</feature>
<protein>
    <submittedName>
        <fullName evidence="2">Uncharacterized protein AlNc14C8G1088</fullName>
    </submittedName>
</protein>
<accession>F0W210</accession>
<organism evidence="2">
    <name type="scientific">Albugo laibachii Nc14</name>
    <dbReference type="NCBI Taxonomy" id="890382"/>
    <lineage>
        <taxon>Eukaryota</taxon>
        <taxon>Sar</taxon>
        <taxon>Stramenopiles</taxon>
        <taxon>Oomycota</taxon>
        <taxon>Peronosporomycetes</taxon>
        <taxon>Albuginales</taxon>
        <taxon>Albuginaceae</taxon>
        <taxon>Albugo</taxon>
    </lineage>
</organism>
<reference evidence="2" key="2">
    <citation type="submission" date="2011-02" db="EMBL/GenBank/DDBJ databases">
        <authorList>
            <person name="MacLean D."/>
        </authorList>
    </citation>
    <scope>NUCLEOTIDE SEQUENCE</scope>
</reference>
<feature type="compositionally biased region" description="Polar residues" evidence="1">
    <location>
        <begin position="1"/>
        <end position="15"/>
    </location>
</feature>
<reference evidence="2" key="1">
    <citation type="journal article" date="2011" name="PLoS Biol.">
        <title>Gene gain and loss during evolution of obligate parasitism in the white rust pathogen of Arabidopsis thaliana.</title>
        <authorList>
            <person name="Kemen E."/>
            <person name="Gardiner A."/>
            <person name="Schultz-Larsen T."/>
            <person name="Kemen A.C."/>
            <person name="Balmuth A.L."/>
            <person name="Robert-Seilaniantz A."/>
            <person name="Bailey K."/>
            <person name="Holub E."/>
            <person name="Studholme D.J."/>
            <person name="Maclean D."/>
            <person name="Jones J.D."/>
        </authorList>
    </citation>
    <scope>NUCLEOTIDE SEQUENCE</scope>
</reference>
<dbReference type="PANTHER" id="PTHR13464:SF0">
    <property type="entry name" value="SAP30-BINDING PROTEIN"/>
    <property type="match status" value="1"/>
</dbReference>
<feature type="compositionally biased region" description="Basic and acidic residues" evidence="1">
    <location>
        <begin position="163"/>
        <end position="174"/>
    </location>
</feature>
<name>F0W210_9STRA</name>
<gene>
    <name evidence="2" type="primary">AlNc14C8G1088</name>
    <name evidence="2" type="ORF">ALNC14_012320</name>
</gene>
<feature type="compositionally biased region" description="Basic and acidic residues" evidence="1">
    <location>
        <begin position="55"/>
        <end position="75"/>
    </location>
</feature>
<dbReference type="HOGENOM" id="CLU_110488_0_0_1"/>